<sequence>MLFAAIAVLLGCAQTAGGFVALGRRMKGEAREPLLLDLRSTRRSGCSTQVAMIFDNLFKVPSPSGSSAVKGTKTKQLLEDLLEAIEEERGDGEITEIFEKVERAAPKGDTLKSKDLSCKWRLLWTTSEGIRGSNRPPFFRPKKGSVFQVIDVANLRAENREAIQPLPFVQYENKVTAKLTPDGSSFVRVKFLKFSIGPLTVGGLRLGPVRLNAPEFAVGALNVTYVDDRLRLSRGDKGNLFVLEKAEPLPPGGLPEEGTNYT</sequence>
<feature type="signal peptide" evidence="3">
    <location>
        <begin position="1"/>
        <end position="18"/>
    </location>
</feature>
<dbReference type="InterPro" id="IPR039633">
    <property type="entry name" value="PAP"/>
</dbReference>
<comment type="subcellular location">
    <subcellularLocation>
        <location evidence="1">Plastid</location>
    </subcellularLocation>
</comment>
<keyword evidence="3" id="KW-0732">Signal</keyword>
<dbReference type="InterPro" id="IPR006843">
    <property type="entry name" value="PAP/fibrillin_dom"/>
</dbReference>
<dbReference type="GO" id="GO:0009536">
    <property type="term" value="C:plastid"/>
    <property type="evidence" value="ECO:0007669"/>
    <property type="project" value="UniProtKB-SubCell"/>
</dbReference>
<proteinExistence type="predicted"/>
<feature type="domain" description="Plastid lipid-associated protein/fibrillin conserved" evidence="4">
    <location>
        <begin position="91"/>
        <end position="243"/>
    </location>
</feature>
<protein>
    <recommendedName>
        <fullName evidence="4">Plastid lipid-associated protein/fibrillin conserved domain-containing protein</fullName>
    </recommendedName>
</protein>
<gene>
    <name evidence="5" type="ORF">Cvel_26984</name>
</gene>
<evidence type="ECO:0000256" key="1">
    <source>
        <dbReference type="ARBA" id="ARBA00004474"/>
    </source>
</evidence>
<keyword evidence="2" id="KW-0934">Plastid</keyword>
<dbReference type="AlphaFoldDB" id="A0A0G4HFS1"/>
<evidence type="ECO:0000259" key="4">
    <source>
        <dbReference type="Pfam" id="PF04755"/>
    </source>
</evidence>
<evidence type="ECO:0000313" key="5">
    <source>
        <dbReference type="EMBL" id="CEM42729.1"/>
    </source>
</evidence>
<dbReference type="PANTHER" id="PTHR31906">
    <property type="entry name" value="PLASTID-LIPID-ASSOCIATED PROTEIN 4, CHLOROPLASTIC-RELATED"/>
    <property type="match status" value="1"/>
</dbReference>
<dbReference type="EMBL" id="CDMZ01002520">
    <property type="protein sequence ID" value="CEM42729.1"/>
    <property type="molecule type" value="Genomic_DNA"/>
</dbReference>
<dbReference type="VEuPathDB" id="CryptoDB:Cvel_26984"/>
<evidence type="ECO:0000256" key="2">
    <source>
        <dbReference type="ARBA" id="ARBA00022640"/>
    </source>
</evidence>
<accession>A0A0G4HFS1</accession>
<evidence type="ECO:0000256" key="3">
    <source>
        <dbReference type="SAM" id="SignalP"/>
    </source>
</evidence>
<name>A0A0G4HFS1_9ALVE</name>
<reference evidence="5" key="1">
    <citation type="submission" date="2014-11" db="EMBL/GenBank/DDBJ databases">
        <authorList>
            <person name="Otto D Thomas"/>
            <person name="Naeem Raeece"/>
        </authorList>
    </citation>
    <scope>NUCLEOTIDE SEQUENCE</scope>
</reference>
<organism evidence="5">
    <name type="scientific">Chromera velia CCMP2878</name>
    <dbReference type="NCBI Taxonomy" id="1169474"/>
    <lineage>
        <taxon>Eukaryota</taxon>
        <taxon>Sar</taxon>
        <taxon>Alveolata</taxon>
        <taxon>Colpodellida</taxon>
        <taxon>Chromeraceae</taxon>
        <taxon>Chromera</taxon>
    </lineage>
</organism>
<feature type="chain" id="PRO_5005191477" description="Plastid lipid-associated protein/fibrillin conserved domain-containing protein" evidence="3">
    <location>
        <begin position="19"/>
        <end position="262"/>
    </location>
</feature>
<dbReference type="Pfam" id="PF04755">
    <property type="entry name" value="PAP_fibrillin"/>
    <property type="match status" value="1"/>
</dbReference>